<dbReference type="AlphaFoldDB" id="A0A941HZ85"/>
<dbReference type="EMBL" id="JAGSNF010000004">
    <property type="protein sequence ID" value="MBR7742655.1"/>
    <property type="molecule type" value="Genomic_DNA"/>
</dbReference>
<keyword evidence="4" id="KW-1185">Reference proteome</keyword>
<accession>A0A941HZ85</accession>
<proteinExistence type="predicted"/>
<keyword evidence="2" id="KW-1133">Transmembrane helix</keyword>
<reference evidence="3" key="1">
    <citation type="submission" date="2021-04" db="EMBL/GenBank/DDBJ databases">
        <title>Phycicoccus avicenniae sp. nov., a novel endophytic actinomycetes isolated from branch of Avicennia mariana.</title>
        <authorList>
            <person name="Tuo L."/>
        </authorList>
    </citation>
    <scope>NUCLEOTIDE SEQUENCE</scope>
    <source>
        <strain evidence="3">BSK3Z-2</strain>
    </source>
</reference>
<dbReference type="RefSeq" id="WP_211601809.1">
    <property type="nucleotide sequence ID" value="NZ_JAGSNF010000004.1"/>
</dbReference>
<feature type="transmembrane region" description="Helical" evidence="2">
    <location>
        <begin position="351"/>
        <end position="369"/>
    </location>
</feature>
<evidence type="ECO:0000256" key="1">
    <source>
        <dbReference type="SAM" id="MobiDB-lite"/>
    </source>
</evidence>
<sequence>MPPRLPAGASTPAGGRRGASAPPRARGPAALAPVVLLLSLPLVVAALRQAACASGGWEGREPVWRQCASPLFASLVGDGAGRGLTALLAGRVPLEVPPVPAVVTTTLASLAPGPGLPQQRGVLLLWLAVAALLLAGLVVLVGTVHGHPEADPVALALSPVLALTVLLSADLVPVTLAVAAVWAWSRRRPELAGVLVALAVLGGRPALVVLLALVLTPPPRVRTPVRRLLTAGGATGLLVLGPIVALDLGLVTRPLVAWWTVGAASGSPWFVPTLAGHPVRPWHAALLSVGGLVLAAVMLLVLSRRRPRPATADLALLGLVVAVGTGSSAPVSAALWLVPFVALAGIGWRDHLLWAGVEAVHAVAWFGLLTGEDDPGRGLPAGWYTLALVGRLLVLGRLAWVVWSRASWGPGALPGTLDRLPTVPVDKARADVGGNAYPPVTEGP</sequence>
<feature type="transmembrane region" description="Helical" evidence="2">
    <location>
        <begin position="29"/>
        <end position="47"/>
    </location>
</feature>
<evidence type="ECO:0000313" key="4">
    <source>
        <dbReference type="Proteomes" id="UP000677016"/>
    </source>
</evidence>
<gene>
    <name evidence="3" type="ORF">KC207_05055</name>
</gene>
<dbReference type="Proteomes" id="UP000677016">
    <property type="component" value="Unassembled WGS sequence"/>
</dbReference>
<name>A0A941HZ85_9MICO</name>
<keyword evidence="2" id="KW-0472">Membrane</keyword>
<protein>
    <recommendedName>
        <fullName evidence="5">DUF2029 domain-containing protein</fullName>
    </recommendedName>
</protein>
<organism evidence="3 4">
    <name type="scientific">Phycicoccus avicenniae</name>
    <dbReference type="NCBI Taxonomy" id="2828860"/>
    <lineage>
        <taxon>Bacteria</taxon>
        <taxon>Bacillati</taxon>
        <taxon>Actinomycetota</taxon>
        <taxon>Actinomycetes</taxon>
        <taxon>Micrococcales</taxon>
        <taxon>Intrasporangiaceae</taxon>
        <taxon>Phycicoccus</taxon>
    </lineage>
</organism>
<feature type="transmembrane region" description="Helical" evidence="2">
    <location>
        <begin position="228"/>
        <end position="248"/>
    </location>
</feature>
<feature type="region of interest" description="Disordered" evidence="1">
    <location>
        <begin position="1"/>
        <end position="25"/>
    </location>
</feature>
<evidence type="ECO:0000313" key="3">
    <source>
        <dbReference type="EMBL" id="MBR7742655.1"/>
    </source>
</evidence>
<feature type="transmembrane region" description="Helical" evidence="2">
    <location>
        <begin position="123"/>
        <end position="144"/>
    </location>
</feature>
<feature type="transmembrane region" description="Helical" evidence="2">
    <location>
        <begin position="281"/>
        <end position="302"/>
    </location>
</feature>
<feature type="transmembrane region" description="Helical" evidence="2">
    <location>
        <begin position="191"/>
        <end position="216"/>
    </location>
</feature>
<evidence type="ECO:0000256" key="2">
    <source>
        <dbReference type="SAM" id="Phobius"/>
    </source>
</evidence>
<evidence type="ECO:0008006" key="5">
    <source>
        <dbReference type="Google" id="ProtNLM"/>
    </source>
</evidence>
<feature type="transmembrane region" description="Helical" evidence="2">
    <location>
        <begin position="255"/>
        <end position="275"/>
    </location>
</feature>
<comment type="caution">
    <text evidence="3">The sequence shown here is derived from an EMBL/GenBank/DDBJ whole genome shotgun (WGS) entry which is preliminary data.</text>
</comment>
<feature type="transmembrane region" description="Helical" evidence="2">
    <location>
        <begin position="156"/>
        <end position="184"/>
    </location>
</feature>
<feature type="transmembrane region" description="Helical" evidence="2">
    <location>
        <begin position="381"/>
        <end position="403"/>
    </location>
</feature>
<feature type="transmembrane region" description="Helical" evidence="2">
    <location>
        <begin position="314"/>
        <end position="339"/>
    </location>
</feature>
<keyword evidence="2" id="KW-0812">Transmembrane</keyword>